<feature type="compositionally biased region" description="Gly residues" evidence="1">
    <location>
        <begin position="269"/>
        <end position="278"/>
    </location>
</feature>
<protein>
    <submittedName>
        <fullName evidence="2">Uncharacterized protein</fullName>
    </submittedName>
</protein>
<dbReference type="EMBL" id="MU866180">
    <property type="protein sequence ID" value="KAK4176947.1"/>
    <property type="molecule type" value="Genomic_DNA"/>
</dbReference>
<evidence type="ECO:0000313" key="2">
    <source>
        <dbReference type="EMBL" id="KAK4176947.1"/>
    </source>
</evidence>
<feature type="compositionally biased region" description="Basic and acidic residues" evidence="1">
    <location>
        <begin position="166"/>
        <end position="237"/>
    </location>
</feature>
<reference evidence="2" key="1">
    <citation type="journal article" date="2023" name="Mol. Phylogenet. Evol.">
        <title>Genome-scale phylogeny and comparative genomics of the fungal order Sordariales.</title>
        <authorList>
            <person name="Hensen N."/>
            <person name="Bonometti L."/>
            <person name="Westerberg I."/>
            <person name="Brannstrom I.O."/>
            <person name="Guillou S."/>
            <person name="Cros-Aarteil S."/>
            <person name="Calhoun S."/>
            <person name="Haridas S."/>
            <person name="Kuo A."/>
            <person name="Mondo S."/>
            <person name="Pangilinan J."/>
            <person name="Riley R."/>
            <person name="LaButti K."/>
            <person name="Andreopoulos B."/>
            <person name="Lipzen A."/>
            <person name="Chen C."/>
            <person name="Yan M."/>
            <person name="Daum C."/>
            <person name="Ng V."/>
            <person name="Clum A."/>
            <person name="Steindorff A."/>
            <person name="Ohm R.A."/>
            <person name="Martin F."/>
            <person name="Silar P."/>
            <person name="Natvig D.O."/>
            <person name="Lalanne C."/>
            <person name="Gautier V."/>
            <person name="Ament-Velasquez S.L."/>
            <person name="Kruys A."/>
            <person name="Hutchinson M.I."/>
            <person name="Powell A.J."/>
            <person name="Barry K."/>
            <person name="Miller A.N."/>
            <person name="Grigoriev I.V."/>
            <person name="Debuchy R."/>
            <person name="Gladieux P."/>
            <person name="Hiltunen Thoren M."/>
            <person name="Johannesson H."/>
        </authorList>
    </citation>
    <scope>NUCLEOTIDE SEQUENCE</scope>
    <source>
        <strain evidence="2">CBS 892.96</strain>
    </source>
</reference>
<reference evidence="2" key="2">
    <citation type="submission" date="2023-05" db="EMBL/GenBank/DDBJ databases">
        <authorList>
            <consortium name="Lawrence Berkeley National Laboratory"/>
            <person name="Steindorff A."/>
            <person name="Hensen N."/>
            <person name="Bonometti L."/>
            <person name="Westerberg I."/>
            <person name="Brannstrom I.O."/>
            <person name="Guillou S."/>
            <person name="Cros-Aarteil S."/>
            <person name="Calhoun S."/>
            <person name="Haridas S."/>
            <person name="Kuo A."/>
            <person name="Mondo S."/>
            <person name="Pangilinan J."/>
            <person name="Riley R."/>
            <person name="Labutti K."/>
            <person name="Andreopoulos B."/>
            <person name="Lipzen A."/>
            <person name="Chen C."/>
            <person name="Yanf M."/>
            <person name="Daum C."/>
            <person name="Ng V."/>
            <person name="Clum A."/>
            <person name="Ohm R."/>
            <person name="Martin F."/>
            <person name="Silar P."/>
            <person name="Natvig D."/>
            <person name="Lalanne C."/>
            <person name="Gautier V."/>
            <person name="Ament-Velasquez S.L."/>
            <person name="Kruys A."/>
            <person name="Hutchinson M.I."/>
            <person name="Powell A.J."/>
            <person name="Barry K."/>
            <person name="Miller A.N."/>
            <person name="Grigoriev I.V."/>
            <person name="Debuchy R."/>
            <person name="Gladieux P."/>
            <person name="Thoren M.H."/>
            <person name="Johannesson H."/>
        </authorList>
    </citation>
    <scope>NUCLEOTIDE SEQUENCE</scope>
    <source>
        <strain evidence="2">CBS 892.96</strain>
    </source>
</reference>
<feature type="region of interest" description="Disordered" evidence="1">
    <location>
        <begin position="323"/>
        <end position="351"/>
    </location>
</feature>
<accession>A0AAN7A925</accession>
<feature type="region of interest" description="Disordered" evidence="1">
    <location>
        <begin position="1"/>
        <end position="286"/>
    </location>
</feature>
<comment type="caution">
    <text evidence="2">The sequence shown here is derived from an EMBL/GenBank/DDBJ whole genome shotgun (WGS) entry which is preliminary data.</text>
</comment>
<feature type="compositionally biased region" description="Polar residues" evidence="1">
    <location>
        <begin position="119"/>
        <end position="130"/>
    </location>
</feature>
<feature type="compositionally biased region" description="Basic and acidic residues" evidence="1">
    <location>
        <begin position="143"/>
        <end position="156"/>
    </location>
</feature>
<sequence length="364" mass="39634">MDQDQFGGRTDDDLFADDIEPVLYEDEAIATPPATTIQSDPAETAQAPAPKATPVLPVRKGLANSIHNRPNGSRASKNNCNHTYRPSAEATSASGRPYTSNTTAPPQSAQKGPAAKPQLQRTNNTTSIASDNPADSGDSAPSTRDEIGRAAMEKMKIINAQKMQRYQREKNDEEQHAIALAKSEENALRLKEEAALKRKEEERKKEQRKKEQRKQEQAARRKPAMGERNRYDADRVQNKGSKRMRPAPWDDGKVDLNQADTYTKAANGGVKGSTGSGLGASRYASQGQNNKEMALFEAVNRHRRSGNEQMSSPALAAPAIATTQKPKATDDFPALPSSGLAPTNTIASPTWVKPVGDWAEDVDF</sequence>
<keyword evidence="3" id="KW-1185">Reference proteome</keyword>
<dbReference type="Proteomes" id="UP001302321">
    <property type="component" value="Unassembled WGS sequence"/>
</dbReference>
<feature type="compositionally biased region" description="Acidic residues" evidence="1">
    <location>
        <begin position="13"/>
        <end position="28"/>
    </location>
</feature>
<organism evidence="2 3">
    <name type="scientific">Triangularia setosa</name>
    <dbReference type="NCBI Taxonomy" id="2587417"/>
    <lineage>
        <taxon>Eukaryota</taxon>
        <taxon>Fungi</taxon>
        <taxon>Dikarya</taxon>
        <taxon>Ascomycota</taxon>
        <taxon>Pezizomycotina</taxon>
        <taxon>Sordariomycetes</taxon>
        <taxon>Sordariomycetidae</taxon>
        <taxon>Sordariales</taxon>
        <taxon>Podosporaceae</taxon>
        <taxon>Triangularia</taxon>
    </lineage>
</organism>
<feature type="compositionally biased region" description="Polar residues" evidence="1">
    <location>
        <begin position="65"/>
        <end position="110"/>
    </location>
</feature>
<name>A0AAN7A925_9PEZI</name>
<proteinExistence type="predicted"/>
<dbReference type="AlphaFoldDB" id="A0AAN7A925"/>
<evidence type="ECO:0000256" key="1">
    <source>
        <dbReference type="SAM" id="MobiDB-lite"/>
    </source>
</evidence>
<evidence type="ECO:0000313" key="3">
    <source>
        <dbReference type="Proteomes" id="UP001302321"/>
    </source>
</evidence>
<gene>
    <name evidence="2" type="ORF">QBC36DRAFT_141934</name>
</gene>